<evidence type="ECO:0000256" key="2">
    <source>
        <dbReference type="PROSITE-ProRule" id="PRU00169"/>
    </source>
</evidence>
<comment type="caution">
    <text evidence="4">The sequence shown here is derived from an EMBL/GenBank/DDBJ whole genome shotgun (WGS) entry which is preliminary data.</text>
</comment>
<dbReference type="InterPro" id="IPR001789">
    <property type="entry name" value="Sig_transdc_resp-reg_receiver"/>
</dbReference>
<dbReference type="GO" id="GO:0000160">
    <property type="term" value="P:phosphorelay signal transduction system"/>
    <property type="evidence" value="ECO:0007669"/>
    <property type="project" value="InterPro"/>
</dbReference>
<reference evidence="4 5" key="1">
    <citation type="journal article" date="2016" name="Nat. Commun.">
        <title>Thousands of microbial genomes shed light on interconnected biogeochemical processes in an aquifer system.</title>
        <authorList>
            <person name="Anantharaman K."/>
            <person name="Brown C.T."/>
            <person name="Hug L.A."/>
            <person name="Sharon I."/>
            <person name="Castelle C.J."/>
            <person name="Probst A.J."/>
            <person name="Thomas B.C."/>
            <person name="Singh A."/>
            <person name="Wilkins M.J."/>
            <person name="Karaoz U."/>
            <person name="Brodie E.L."/>
            <person name="Williams K.H."/>
            <person name="Hubbard S.S."/>
            <person name="Banfield J.F."/>
        </authorList>
    </citation>
    <scope>NUCLEOTIDE SEQUENCE [LARGE SCALE GENOMIC DNA]</scope>
</reference>
<dbReference type="PANTHER" id="PTHR44591:SF3">
    <property type="entry name" value="RESPONSE REGULATORY DOMAIN-CONTAINING PROTEIN"/>
    <property type="match status" value="1"/>
</dbReference>
<protein>
    <recommendedName>
        <fullName evidence="3">Response regulatory domain-containing protein</fullName>
    </recommendedName>
</protein>
<gene>
    <name evidence="4" type="ORF">A2134_03225</name>
</gene>
<proteinExistence type="predicted"/>
<dbReference type="Gene3D" id="3.40.50.2300">
    <property type="match status" value="1"/>
</dbReference>
<evidence type="ECO:0000259" key="3">
    <source>
        <dbReference type="PROSITE" id="PS50110"/>
    </source>
</evidence>
<evidence type="ECO:0000313" key="4">
    <source>
        <dbReference type="EMBL" id="OGY25405.1"/>
    </source>
</evidence>
<accession>A0A1G1WCI8</accession>
<dbReference type="PANTHER" id="PTHR44591">
    <property type="entry name" value="STRESS RESPONSE REGULATOR PROTEIN 1"/>
    <property type="match status" value="1"/>
</dbReference>
<dbReference type="Proteomes" id="UP000178162">
    <property type="component" value="Unassembled WGS sequence"/>
</dbReference>
<keyword evidence="1 2" id="KW-0597">Phosphoprotein</keyword>
<dbReference type="PROSITE" id="PS50110">
    <property type="entry name" value="RESPONSE_REGULATORY"/>
    <property type="match status" value="1"/>
</dbReference>
<dbReference type="STRING" id="1802595.A2134_03225"/>
<feature type="domain" description="Response regulatory" evidence="3">
    <location>
        <begin position="4"/>
        <end position="120"/>
    </location>
</feature>
<sequence length="193" mass="21531">MSGKILIVDDEEIIRRIYFDRLSAEKYTVETASDGQEALDKMVSFSPNIILLDILMPNISGLQVLEQMKTNPKISNIPVIVLSNMGQDINIKKALELGARDYLLKSSYTPNQVLDKIRANISGGSEKGSIYHLDVRENVSDYFRLSADHPFLKGYRCAYCSQPLQLELISNKTGSDDHSFTATFVCTSCGKKA</sequence>
<feature type="modified residue" description="4-aspartylphosphate" evidence="2">
    <location>
        <position position="53"/>
    </location>
</feature>
<evidence type="ECO:0000256" key="1">
    <source>
        <dbReference type="ARBA" id="ARBA00022553"/>
    </source>
</evidence>
<dbReference type="SUPFAM" id="SSF52172">
    <property type="entry name" value="CheY-like"/>
    <property type="match status" value="1"/>
</dbReference>
<evidence type="ECO:0000313" key="5">
    <source>
        <dbReference type="Proteomes" id="UP000178162"/>
    </source>
</evidence>
<dbReference type="Pfam" id="PF00072">
    <property type="entry name" value="Response_reg"/>
    <property type="match status" value="1"/>
</dbReference>
<dbReference type="InterPro" id="IPR011006">
    <property type="entry name" value="CheY-like_superfamily"/>
</dbReference>
<dbReference type="AlphaFoldDB" id="A0A1G1WCI8"/>
<dbReference type="InterPro" id="IPR050595">
    <property type="entry name" value="Bact_response_regulator"/>
</dbReference>
<dbReference type="CDD" id="cd17574">
    <property type="entry name" value="REC_OmpR"/>
    <property type="match status" value="1"/>
</dbReference>
<organism evidence="4 5">
    <name type="scientific">Candidatus Woykebacteria bacterium RBG_16_39_9b</name>
    <dbReference type="NCBI Taxonomy" id="1802595"/>
    <lineage>
        <taxon>Bacteria</taxon>
        <taxon>Candidatus Woykeibacteriota</taxon>
    </lineage>
</organism>
<name>A0A1G1WCI8_9BACT</name>
<dbReference type="SMART" id="SM00448">
    <property type="entry name" value="REC"/>
    <property type="match status" value="1"/>
</dbReference>
<dbReference type="EMBL" id="MHCR01000016">
    <property type="protein sequence ID" value="OGY25405.1"/>
    <property type="molecule type" value="Genomic_DNA"/>
</dbReference>